<sequence length="394" mass="46287">MNPIAAQQVALDNALVAPESRLKIEKCNARIKFSKPQREETYQVTLDALKLSPCYPAFSINAEVPEVYMHHFWNTIKKIKDTYAYWFKLDKKMFRSETKVYREILQIYPRLPNQDFVEPPFEKEMVPIIQELSYSRKRDMLSTIHTDQMHQLWRTFPAIINRCISRKSTANREISSERKEIMPYPRLTKVIINHFISKDKTISMRNQIDLHTIWEDTLLSILKFVSKTQDYQQYGALILEEMINQDIKDSKAYKTYLAFAIGQATPKKARKFKKIASPSEKLYHVLEEEEPTKNPKKITSFMQVAQVMELVPNQRFLMSLKTRQLGNSEDDDTDDFSNDDEDDVDSDADGDNEASDSEKTNFDEDENPNLNQNDDDDEKEYKEEYVHTPDNYEL</sequence>
<evidence type="ECO:0000256" key="1">
    <source>
        <dbReference type="SAM" id="MobiDB-lite"/>
    </source>
</evidence>
<protein>
    <submittedName>
        <fullName evidence="2">Uncharacterized protein</fullName>
    </submittedName>
</protein>
<feature type="region of interest" description="Disordered" evidence="1">
    <location>
        <begin position="324"/>
        <end position="394"/>
    </location>
</feature>
<name>A0A699JDC7_TANCI</name>
<accession>A0A699JDC7</accession>
<comment type="caution">
    <text evidence="2">The sequence shown here is derived from an EMBL/GenBank/DDBJ whole genome shotgun (WGS) entry which is preliminary data.</text>
</comment>
<feature type="compositionally biased region" description="Acidic residues" evidence="1">
    <location>
        <begin position="328"/>
        <end position="355"/>
    </location>
</feature>
<dbReference type="EMBL" id="BKCJ010392893">
    <property type="protein sequence ID" value="GFA25215.1"/>
    <property type="molecule type" value="Genomic_DNA"/>
</dbReference>
<feature type="compositionally biased region" description="Acidic residues" evidence="1">
    <location>
        <begin position="363"/>
        <end position="378"/>
    </location>
</feature>
<proteinExistence type="predicted"/>
<dbReference type="AlphaFoldDB" id="A0A699JDC7"/>
<reference evidence="2" key="1">
    <citation type="journal article" date="2019" name="Sci. Rep.">
        <title>Draft genome of Tanacetum cinerariifolium, the natural source of mosquito coil.</title>
        <authorList>
            <person name="Yamashiro T."/>
            <person name="Shiraishi A."/>
            <person name="Satake H."/>
            <person name="Nakayama K."/>
        </authorList>
    </citation>
    <scope>NUCLEOTIDE SEQUENCE</scope>
</reference>
<evidence type="ECO:0000313" key="2">
    <source>
        <dbReference type="EMBL" id="GFA25215.1"/>
    </source>
</evidence>
<gene>
    <name evidence="2" type="ORF">Tci_597187</name>
</gene>
<organism evidence="2">
    <name type="scientific">Tanacetum cinerariifolium</name>
    <name type="common">Dalmatian daisy</name>
    <name type="synonym">Chrysanthemum cinerariifolium</name>
    <dbReference type="NCBI Taxonomy" id="118510"/>
    <lineage>
        <taxon>Eukaryota</taxon>
        <taxon>Viridiplantae</taxon>
        <taxon>Streptophyta</taxon>
        <taxon>Embryophyta</taxon>
        <taxon>Tracheophyta</taxon>
        <taxon>Spermatophyta</taxon>
        <taxon>Magnoliopsida</taxon>
        <taxon>eudicotyledons</taxon>
        <taxon>Gunneridae</taxon>
        <taxon>Pentapetalae</taxon>
        <taxon>asterids</taxon>
        <taxon>campanulids</taxon>
        <taxon>Asterales</taxon>
        <taxon>Asteraceae</taxon>
        <taxon>Asteroideae</taxon>
        <taxon>Anthemideae</taxon>
        <taxon>Anthemidinae</taxon>
        <taxon>Tanacetum</taxon>
    </lineage>
</organism>